<accession>A0ABV8ECP8</accession>
<reference evidence="3" key="1">
    <citation type="journal article" date="2019" name="Int. J. Syst. Evol. Microbiol.">
        <title>The Global Catalogue of Microorganisms (GCM) 10K type strain sequencing project: providing services to taxonomists for standard genome sequencing and annotation.</title>
        <authorList>
            <consortium name="The Broad Institute Genomics Platform"/>
            <consortium name="The Broad Institute Genome Sequencing Center for Infectious Disease"/>
            <person name="Wu L."/>
            <person name="Ma J."/>
        </authorList>
    </citation>
    <scope>NUCLEOTIDE SEQUENCE [LARGE SCALE GENOMIC DNA]</scope>
    <source>
        <strain evidence="3">TBRC 5781</strain>
    </source>
</reference>
<proteinExistence type="predicted"/>
<organism evidence="2 3">
    <name type="scientific">Rhizobium lemnae</name>
    <dbReference type="NCBI Taxonomy" id="1214924"/>
    <lineage>
        <taxon>Bacteria</taxon>
        <taxon>Pseudomonadati</taxon>
        <taxon>Pseudomonadota</taxon>
        <taxon>Alphaproteobacteria</taxon>
        <taxon>Hyphomicrobiales</taxon>
        <taxon>Rhizobiaceae</taxon>
        <taxon>Rhizobium/Agrobacterium group</taxon>
        <taxon>Rhizobium</taxon>
    </lineage>
</organism>
<dbReference type="InterPro" id="IPR001633">
    <property type="entry name" value="EAL_dom"/>
</dbReference>
<sequence>MSVEIGACVPQYFYEQQRVLIIIRHLKDLSVKIAMDDYDTGY</sequence>
<evidence type="ECO:0000259" key="1">
    <source>
        <dbReference type="PROSITE" id="PS50883"/>
    </source>
</evidence>
<gene>
    <name evidence="2" type="ORF">ACFOVS_14035</name>
</gene>
<keyword evidence="3" id="KW-1185">Reference proteome</keyword>
<dbReference type="Proteomes" id="UP001595697">
    <property type="component" value="Unassembled WGS sequence"/>
</dbReference>
<dbReference type="EMBL" id="JBHSBD010000060">
    <property type="protein sequence ID" value="MFC3969231.1"/>
    <property type="molecule type" value="Genomic_DNA"/>
</dbReference>
<protein>
    <recommendedName>
        <fullName evidence="1">EAL domain-containing protein</fullName>
    </recommendedName>
</protein>
<evidence type="ECO:0000313" key="2">
    <source>
        <dbReference type="EMBL" id="MFC3969231.1"/>
    </source>
</evidence>
<comment type="caution">
    <text evidence="2">The sequence shown here is derived from an EMBL/GenBank/DDBJ whole genome shotgun (WGS) entry which is preliminary data.</text>
</comment>
<evidence type="ECO:0000313" key="3">
    <source>
        <dbReference type="Proteomes" id="UP001595697"/>
    </source>
</evidence>
<dbReference type="PROSITE" id="PS50883">
    <property type="entry name" value="EAL"/>
    <property type="match status" value="1"/>
</dbReference>
<dbReference type="RefSeq" id="WP_281435115.1">
    <property type="nucleotide sequence ID" value="NZ_JALJQZ010000017.1"/>
</dbReference>
<feature type="domain" description="EAL" evidence="1">
    <location>
        <begin position="1"/>
        <end position="42"/>
    </location>
</feature>
<name>A0ABV8ECP8_9HYPH</name>